<proteinExistence type="predicted"/>
<dbReference type="EMBL" id="MOOB01000871">
    <property type="protein sequence ID" value="OQE33772.1"/>
    <property type="molecule type" value="Genomic_DNA"/>
</dbReference>
<keyword evidence="2" id="KW-1185">Reference proteome</keyword>
<evidence type="ECO:0000313" key="1">
    <source>
        <dbReference type="EMBL" id="OQE33772.1"/>
    </source>
</evidence>
<protein>
    <submittedName>
        <fullName evidence="1">Uncharacterized protein</fullName>
    </submittedName>
</protein>
<name>A0A1V6U5P1_PENNA</name>
<sequence length="119" mass="12375">EPDSQPKKNQDFGPHTPMCHGVPLLPAGLSLRDHGCRCHEPSDDRSASTTILAGGCCENMTTPQDRSASTTILAGGCCVNKTTSQDRSASPIILAGRCCGCVNKTTSQDRSASTTILAG</sequence>
<comment type="caution">
    <text evidence="1">The sequence shown here is derived from an EMBL/GenBank/DDBJ whole genome shotgun (WGS) entry which is preliminary data.</text>
</comment>
<gene>
    <name evidence="1" type="ORF">PENNAL_c0871G07798</name>
</gene>
<reference evidence="2" key="1">
    <citation type="journal article" date="2017" name="Nat. Microbiol.">
        <title>Global analysis of biosynthetic gene clusters reveals vast potential of secondary metabolite production in Penicillium species.</title>
        <authorList>
            <person name="Nielsen J.C."/>
            <person name="Grijseels S."/>
            <person name="Prigent S."/>
            <person name="Ji B."/>
            <person name="Dainat J."/>
            <person name="Nielsen K.F."/>
            <person name="Frisvad J.C."/>
            <person name="Workman M."/>
            <person name="Nielsen J."/>
        </authorList>
    </citation>
    <scope>NUCLEOTIDE SEQUENCE [LARGE SCALE GENOMIC DNA]</scope>
    <source>
        <strain evidence="2">IBT 13039</strain>
    </source>
</reference>
<evidence type="ECO:0000313" key="2">
    <source>
        <dbReference type="Proteomes" id="UP000191691"/>
    </source>
</evidence>
<feature type="non-terminal residue" evidence="1">
    <location>
        <position position="1"/>
    </location>
</feature>
<accession>A0A1V6U5P1</accession>
<organism evidence="1 2">
    <name type="scientific">Penicillium nalgiovense</name>
    <dbReference type="NCBI Taxonomy" id="60175"/>
    <lineage>
        <taxon>Eukaryota</taxon>
        <taxon>Fungi</taxon>
        <taxon>Dikarya</taxon>
        <taxon>Ascomycota</taxon>
        <taxon>Pezizomycotina</taxon>
        <taxon>Eurotiomycetes</taxon>
        <taxon>Eurotiomycetidae</taxon>
        <taxon>Eurotiales</taxon>
        <taxon>Aspergillaceae</taxon>
        <taxon>Penicillium</taxon>
    </lineage>
</organism>
<dbReference type="AlphaFoldDB" id="A0A1V6U5P1"/>
<dbReference type="Proteomes" id="UP000191691">
    <property type="component" value="Unassembled WGS sequence"/>
</dbReference>